<keyword evidence="2" id="KW-1185">Reference proteome</keyword>
<proteinExistence type="predicted"/>
<dbReference type="EMBL" id="JASBWU010000001">
    <property type="protein sequence ID" value="KAJ9125433.1"/>
    <property type="molecule type" value="Genomic_DNA"/>
</dbReference>
<sequence length="671" mass="72561">MSSVYYKFASSKNESRVTFDGTHISVFDIKKEIMLNNKMGSGKDFDLGLYDAATGEELKDDHYQVPRSKSLIARRLPPANKAKGGSAAKYIAGTSAALGGRDDLLDRRVEAGSRAELLAKKGLSMPGMPGGKHMTARFDGKSDPSGSSNAADALPTVSTGSMEEDARLAAMMQQQDAQWLEEQNQLSQQTRVAYDGGGRGRGTFRGGAAGRGGASGRGGLSTANYNYLLDPEKPPPPGYICYRCGQKGHWIQACPTNENPEWENKPRFKRTTGIPRSFLKTVEQPAAGEGGNAGVMITADGSFVTIQSDTEAWKKHTKAKALTEADVREGAGTDSALSCPICSRLLREAVRTPCCKTLYCEECIHTTLLEQDFVCPSCESKIVSLDRLKPDDEARQKVEDFVKLEIERSKESNANSDDAGNSDADNSVDKRAKEEENASEGVKQEQSPKPVPTSSEKPSPAVKEGTPEPGEITGEDNQVNANMVMSNNNFDMNAMNMMGMMMGMNPMMQFQALQMQATQTMMALQNPQLPPPMRMQLMMQLQMQQNAMQMIMSGNPMAMMGGHNNMGSTGHSGANTPNHHIQQHQEQQQRRPAGRSPQKVGGNGLPMQQGQSGPSKQPTVKLGQGNGSPNRNQHGDSTSSKRKLDDVSDGGVVVGATDDSEIKAPKQIKTQ</sequence>
<evidence type="ECO:0000313" key="1">
    <source>
        <dbReference type="EMBL" id="KAJ9125433.1"/>
    </source>
</evidence>
<dbReference type="Proteomes" id="UP001243375">
    <property type="component" value="Unassembled WGS sequence"/>
</dbReference>
<evidence type="ECO:0000313" key="2">
    <source>
        <dbReference type="Proteomes" id="UP001243375"/>
    </source>
</evidence>
<protein>
    <submittedName>
        <fullName evidence="1">Uncharacterized protein</fullName>
    </submittedName>
</protein>
<gene>
    <name evidence="1" type="ORF">QFC22_000394</name>
</gene>
<comment type="caution">
    <text evidence="1">The sequence shown here is derived from an EMBL/GenBank/DDBJ whole genome shotgun (WGS) entry which is preliminary data.</text>
</comment>
<name>A0ACC2XP69_9TREE</name>
<organism evidence="1 2">
    <name type="scientific">Naganishia vaughanmartiniae</name>
    <dbReference type="NCBI Taxonomy" id="1424756"/>
    <lineage>
        <taxon>Eukaryota</taxon>
        <taxon>Fungi</taxon>
        <taxon>Dikarya</taxon>
        <taxon>Basidiomycota</taxon>
        <taxon>Agaricomycotina</taxon>
        <taxon>Tremellomycetes</taxon>
        <taxon>Filobasidiales</taxon>
        <taxon>Filobasidiaceae</taxon>
        <taxon>Naganishia</taxon>
    </lineage>
</organism>
<accession>A0ACC2XP69</accession>
<reference evidence="1" key="1">
    <citation type="submission" date="2023-04" db="EMBL/GenBank/DDBJ databases">
        <title>Draft Genome sequencing of Naganishia species isolated from polar environments using Oxford Nanopore Technology.</title>
        <authorList>
            <person name="Leo P."/>
            <person name="Venkateswaran K."/>
        </authorList>
    </citation>
    <scope>NUCLEOTIDE SEQUENCE</scope>
    <source>
        <strain evidence="1">MNA-CCFEE 5425</strain>
    </source>
</reference>